<dbReference type="Proteomes" id="UP000299102">
    <property type="component" value="Unassembled WGS sequence"/>
</dbReference>
<reference evidence="1 2" key="1">
    <citation type="journal article" date="2019" name="Commun. Biol.">
        <title>The bagworm genome reveals a unique fibroin gene that provides high tensile strength.</title>
        <authorList>
            <person name="Kono N."/>
            <person name="Nakamura H."/>
            <person name="Ohtoshi R."/>
            <person name="Tomita M."/>
            <person name="Numata K."/>
            <person name="Arakawa K."/>
        </authorList>
    </citation>
    <scope>NUCLEOTIDE SEQUENCE [LARGE SCALE GENOMIC DNA]</scope>
</reference>
<evidence type="ECO:0000313" key="1">
    <source>
        <dbReference type="EMBL" id="GBP36705.1"/>
    </source>
</evidence>
<organism evidence="1 2">
    <name type="scientific">Eumeta variegata</name>
    <name type="common">Bagworm moth</name>
    <name type="synonym">Eumeta japonica</name>
    <dbReference type="NCBI Taxonomy" id="151549"/>
    <lineage>
        <taxon>Eukaryota</taxon>
        <taxon>Metazoa</taxon>
        <taxon>Ecdysozoa</taxon>
        <taxon>Arthropoda</taxon>
        <taxon>Hexapoda</taxon>
        <taxon>Insecta</taxon>
        <taxon>Pterygota</taxon>
        <taxon>Neoptera</taxon>
        <taxon>Endopterygota</taxon>
        <taxon>Lepidoptera</taxon>
        <taxon>Glossata</taxon>
        <taxon>Ditrysia</taxon>
        <taxon>Tineoidea</taxon>
        <taxon>Psychidae</taxon>
        <taxon>Oiketicinae</taxon>
        <taxon>Eumeta</taxon>
    </lineage>
</organism>
<gene>
    <name evidence="1" type="ORF">EVAR_24707_1</name>
</gene>
<comment type="caution">
    <text evidence="1">The sequence shown here is derived from an EMBL/GenBank/DDBJ whole genome shotgun (WGS) entry which is preliminary data.</text>
</comment>
<sequence length="123" mass="13737">MPSAMAAPLSFPTGNCFRKVVLSQNKAQALSSLQAPRVREIASLPLNELIAIQTNLYIIVLLYNTVLSRLFEHNCNKSPESYLDRRVKQRCVDACLQHALTCSMQPTADPRICLSTTNLYPND</sequence>
<dbReference type="AlphaFoldDB" id="A0A4C1VG71"/>
<name>A0A4C1VG71_EUMVA</name>
<protein>
    <submittedName>
        <fullName evidence="1">Uncharacterized protein</fullName>
    </submittedName>
</protein>
<dbReference type="EMBL" id="BGZK01000322">
    <property type="protein sequence ID" value="GBP36705.1"/>
    <property type="molecule type" value="Genomic_DNA"/>
</dbReference>
<proteinExistence type="predicted"/>
<keyword evidence="2" id="KW-1185">Reference proteome</keyword>
<accession>A0A4C1VG71</accession>
<evidence type="ECO:0000313" key="2">
    <source>
        <dbReference type="Proteomes" id="UP000299102"/>
    </source>
</evidence>